<proteinExistence type="predicted"/>
<dbReference type="PANTHER" id="PTHR15074:SF0">
    <property type="entry name" value="METHYL-CPG-BINDING DOMAIN PROTEIN 4-LIKE PROTEIN"/>
    <property type="match status" value="1"/>
</dbReference>
<feature type="compositionally biased region" description="Low complexity" evidence="3">
    <location>
        <begin position="124"/>
        <end position="138"/>
    </location>
</feature>
<evidence type="ECO:0000256" key="2">
    <source>
        <dbReference type="ARBA" id="ARBA00023242"/>
    </source>
</evidence>
<dbReference type="PANTHER" id="PTHR15074">
    <property type="entry name" value="METHYL-CPG-BINDING PROTEIN"/>
    <property type="match status" value="1"/>
</dbReference>
<dbReference type="SUPFAM" id="SSF48150">
    <property type="entry name" value="DNA-glycosylase"/>
    <property type="match status" value="1"/>
</dbReference>
<feature type="region of interest" description="Disordered" evidence="3">
    <location>
        <begin position="263"/>
        <end position="284"/>
    </location>
</feature>
<evidence type="ECO:0008006" key="6">
    <source>
        <dbReference type="Google" id="ProtNLM"/>
    </source>
</evidence>
<evidence type="ECO:0000256" key="1">
    <source>
        <dbReference type="ARBA" id="ARBA00004123"/>
    </source>
</evidence>
<dbReference type="GO" id="GO:0003677">
    <property type="term" value="F:DNA binding"/>
    <property type="evidence" value="ECO:0007669"/>
    <property type="project" value="InterPro"/>
</dbReference>
<feature type="compositionally biased region" description="Polar residues" evidence="3">
    <location>
        <begin position="61"/>
        <end position="75"/>
    </location>
</feature>
<feature type="region of interest" description="Disordered" evidence="3">
    <location>
        <begin position="119"/>
        <end position="192"/>
    </location>
</feature>
<keyword evidence="5" id="KW-1185">Reference proteome</keyword>
<dbReference type="InterPro" id="IPR011257">
    <property type="entry name" value="DNA_glycosylase"/>
</dbReference>
<dbReference type="Proteomes" id="UP001187682">
    <property type="component" value="Unassembled WGS sequence"/>
</dbReference>
<dbReference type="AlphaFoldDB" id="A0AAE8MQS0"/>
<dbReference type="GO" id="GO:0006281">
    <property type="term" value="P:DNA repair"/>
    <property type="evidence" value="ECO:0007669"/>
    <property type="project" value="InterPro"/>
</dbReference>
<feature type="region of interest" description="Disordered" evidence="3">
    <location>
        <begin position="45"/>
        <end position="99"/>
    </location>
</feature>
<organism evidence="4 5">
    <name type="scientific">Cephalotrichum gorgonifer</name>
    <dbReference type="NCBI Taxonomy" id="2041049"/>
    <lineage>
        <taxon>Eukaryota</taxon>
        <taxon>Fungi</taxon>
        <taxon>Dikarya</taxon>
        <taxon>Ascomycota</taxon>
        <taxon>Pezizomycotina</taxon>
        <taxon>Sordariomycetes</taxon>
        <taxon>Hypocreomycetidae</taxon>
        <taxon>Microascales</taxon>
        <taxon>Microascaceae</taxon>
        <taxon>Cephalotrichum</taxon>
    </lineage>
</organism>
<gene>
    <name evidence="4" type="ORF">DNG_01309</name>
</gene>
<evidence type="ECO:0000256" key="3">
    <source>
        <dbReference type="SAM" id="MobiDB-lite"/>
    </source>
</evidence>
<keyword evidence="2" id="KW-0539">Nucleus</keyword>
<dbReference type="GO" id="GO:0003824">
    <property type="term" value="F:catalytic activity"/>
    <property type="evidence" value="ECO:0007669"/>
    <property type="project" value="InterPro"/>
</dbReference>
<name>A0AAE8MQS0_9PEZI</name>
<dbReference type="GO" id="GO:0005634">
    <property type="term" value="C:nucleus"/>
    <property type="evidence" value="ECO:0007669"/>
    <property type="project" value="UniProtKB-SubCell"/>
</dbReference>
<reference evidence="4" key="1">
    <citation type="submission" date="2018-03" db="EMBL/GenBank/DDBJ databases">
        <authorList>
            <person name="Guldener U."/>
        </authorList>
    </citation>
    <scope>NUCLEOTIDE SEQUENCE</scope>
</reference>
<comment type="subcellular location">
    <subcellularLocation>
        <location evidence="1">Nucleus</location>
    </subcellularLocation>
</comment>
<evidence type="ECO:0000313" key="5">
    <source>
        <dbReference type="Proteomes" id="UP001187682"/>
    </source>
</evidence>
<dbReference type="EMBL" id="ONZQ02000001">
    <property type="protein sequence ID" value="SPN97797.1"/>
    <property type="molecule type" value="Genomic_DNA"/>
</dbReference>
<comment type="caution">
    <text evidence="4">The sequence shown here is derived from an EMBL/GenBank/DDBJ whole genome shotgun (WGS) entry which is preliminary data.</text>
</comment>
<protein>
    <recommendedName>
        <fullName evidence="6">HhH-GPD domain-containing protein</fullName>
    </recommendedName>
</protein>
<dbReference type="Gene3D" id="1.10.340.30">
    <property type="entry name" value="Hypothetical protein, domain 2"/>
    <property type="match status" value="1"/>
</dbReference>
<accession>A0AAE8MQS0</accession>
<sequence length="574" mass="63330">MDSQGGTAYDPSQPWAVTDALLGILARTLLKSTYQTRLSIANLDQGVATEPEPRVPAAPRQPSQAGKSTARSSLFWTDEDNSTRAASHAATTVGIKPASGLGPAGSVADYSGHQLISHISPAFHGSPDSGDPSSYSHSQAPSQAPSRHIAADNDEDADEDQSSTPGLDDGVSPMMIDPNLAAWHGEGHGHEQESFLHQYSDMGGDYGTASHTMMDPNLALMHDHDDFRHERHYEEGHLDDFEGGHHLNIPSVRGGLKRSLSSPYFADETPAKSGQQPSPRRRQRGIVSCIPFPRLTADYFGLIQEQLAHDPFWLLIVVTFLIRTTGKAAIPVFWRVMQRFPTPAMLDDDANIPELTQMIRHLGLASTRVAAIRRYASGWIKQPPLPSLRYRVKDYARRVVTVTPSMTPGAQVHLSANMATGFPSPSSGSPSPTNLIIPTDGEYDGLIAPAVDHHDLETWEIGHLTQGQYAIDSWRIFCRDVLLGKALDWKGGGREAEFQPEWMRVLPQDKELRAYLRWMWMKEGWQWDPVTGARDILSEEMRAAVEEGRVAYNDDGELEIVEREDQLQSAWAGV</sequence>
<dbReference type="InterPro" id="IPR045138">
    <property type="entry name" value="MeCP2/MBD4"/>
</dbReference>
<feature type="compositionally biased region" description="Acidic residues" evidence="3">
    <location>
        <begin position="152"/>
        <end position="161"/>
    </location>
</feature>
<evidence type="ECO:0000313" key="4">
    <source>
        <dbReference type="EMBL" id="SPN97797.1"/>
    </source>
</evidence>